<evidence type="ECO:0000259" key="8">
    <source>
        <dbReference type="Pfam" id="PF18962"/>
    </source>
</evidence>
<organism evidence="9 10">
    <name type="scientific">Sediminitomix flava</name>
    <dbReference type="NCBI Taxonomy" id="379075"/>
    <lineage>
        <taxon>Bacteria</taxon>
        <taxon>Pseudomonadati</taxon>
        <taxon>Bacteroidota</taxon>
        <taxon>Cytophagia</taxon>
        <taxon>Cytophagales</taxon>
        <taxon>Flammeovirgaceae</taxon>
        <taxon>Sediminitomix</taxon>
    </lineage>
</organism>
<feature type="domain" description="Secretion system C-terminal sorting" evidence="8">
    <location>
        <begin position="1071"/>
        <end position="1146"/>
    </location>
</feature>
<proteinExistence type="inferred from homology"/>
<dbReference type="SUPFAM" id="SSF49785">
    <property type="entry name" value="Galactose-binding domain-like"/>
    <property type="match status" value="1"/>
</dbReference>
<dbReference type="Pfam" id="PF18962">
    <property type="entry name" value="Por_Secre_tail"/>
    <property type="match status" value="1"/>
</dbReference>
<dbReference type="InterPro" id="IPR000209">
    <property type="entry name" value="Peptidase_S8/S53_dom"/>
</dbReference>
<keyword evidence="4" id="KW-0720">Serine protease</keyword>
<dbReference type="InterPro" id="IPR036852">
    <property type="entry name" value="Peptidase_S8/S53_dom_sf"/>
</dbReference>
<keyword evidence="2" id="KW-0645">Protease</keyword>
<dbReference type="InterPro" id="IPR034058">
    <property type="entry name" value="TagA/B/C/D_pept_dom"/>
</dbReference>
<comment type="caution">
    <text evidence="9">The sequence shown here is derived from an EMBL/GenBank/DDBJ whole genome shotgun (WGS) entry which is preliminary data.</text>
</comment>
<evidence type="ECO:0000256" key="3">
    <source>
        <dbReference type="ARBA" id="ARBA00022801"/>
    </source>
</evidence>
<protein>
    <submittedName>
        <fullName evidence="9">Putative secreted protein (Por secretion system target)</fullName>
    </submittedName>
</protein>
<evidence type="ECO:0000313" key="10">
    <source>
        <dbReference type="Proteomes" id="UP000245535"/>
    </source>
</evidence>
<evidence type="ECO:0000256" key="4">
    <source>
        <dbReference type="ARBA" id="ARBA00022825"/>
    </source>
</evidence>
<evidence type="ECO:0000256" key="1">
    <source>
        <dbReference type="ARBA" id="ARBA00011073"/>
    </source>
</evidence>
<name>A0A315ZJM2_SEDFL</name>
<dbReference type="Pfam" id="PF00082">
    <property type="entry name" value="Peptidase_S8"/>
    <property type="match status" value="1"/>
</dbReference>
<dbReference type="GO" id="GO:0006508">
    <property type="term" value="P:proteolysis"/>
    <property type="evidence" value="ECO:0007669"/>
    <property type="project" value="UniProtKB-KW"/>
</dbReference>
<dbReference type="RefSeq" id="WP_109616482.1">
    <property type="nucleotide sequence ID" value="NZ_QGDO01000001.1"/>
</dbReference>
<evidence type="ECO:0000256" key="6">
    <source>
        <dbReference type="SAM" id="SignalP"/>
    </source>
</evidence>
<comment type="similarity">
    <text evidence="1 5">Belongs to the peptidase S8 family.</text>
</comment>
<evidence type="ECO:0000256" key="5">
    <source>
        <dbReference type="PROSITE-ProRule" id="PRU01240"/>
    </source>
</evidence>
<sequence length="1148" mass="125981">MLRNLPFFILLLLGSNIYAQDTLPKNQKALKELSLELNEQFEQNYQRALERVSNSEATEVVELTSGQKAILYGVDSGGRLLYLKSHNKQAAISSGIDKIQKGGELGYPLSGKGIHIGVWEVGDLLTTHQELRGKVEKKDGPSNIGMDNHSTHVTTTIIGRGINEAAKGMAYDGESVFYTAANDLSEMANEAAEGMLLSNHSYGTILGWDDGVWYGNTNISTEEDYLFGFYSNASANIDRIAYDAPYYLIVKSAGNDRGDGPRSSDQDPEVTVRIDGPYDCIGHQGVSKNILTVGAVNDVLNYNGPSSVSMSSFSSWGPADDGRIKPDIVANGVDLLSGFSNSEDAYASISGTSMSAPTATGALALLQELYQKKNDRFMKASTLKGLVIHTAKEAGGFDGPDYSFGWGLLSADQAAYVINVEDNNNHLILEDSLFDQKEFEIESDGKSPLVVTLSWTDVAGSPVTAAVDPIDLMLVNDLDIRLEGPDGTIHYPWVLDPSRPSLGATTGDNFRDNIEKIEIYTPLEGIYKLKVTHKEELVNGKQDFSLIISSSTFSTAERKKFLWRGESDSNFFDPANWELEDSDTNETFPTKDDIVVIDNTSLSSKINWSLDQDIEVYSLSVESENDSLILDLNGNSLNVFGVLNLSANSRVENGQVNFLEGDTFINTVSFESADLVGVDIQFSGDKEWEVSGLHKIDGLAVEKGFVRIAGDSLLVETLLIQEEGGISIPNLTLENLSQVSIEEGEMLNEFTGTHFNFGVGNLQLSWNGNAENVEKVKVEEGELFVNGQIKLDSLIINNSECTVNGNIESSFLSITNSTITFESSAFVKADELNLVASEESRVGFIGKDSDFPGEFLLNKKEKRCFDNIDVKDVKLSGISTINLQGSSTLEGETTGWLNYDNCDEALFVDFEVLYSTKGSLSSLINLSEGAAELYTWTIGEEVVSSVTELSDEEYVFQETGEVLVTLKAEGEGGEKSLSKYVNILEPTLDFPIIEALSSNMIYVITQAPSYQWIKNGIVLEGATSNRVSTTDFGTGNYQVLVKNKETRFLSDIYNVAITSLNTHRNHKYLNLYPNPVSGNTLVLEFEHSYLGILKWELYNVNGVALKTGSSKKQHQKFTGTINFDGVSKGFYFLELMFGNESITYRVVR</sequence>
<dbReference type="EMBL" id="QGDO01000001">
    <property type="protein sequence ID" value="PWJ45028.1"/>
    <property type="molecule type" value="Genomic_DNA"/>
</dbReference>
<gene>
    <name evidence="9" type="ORF">BC781_1011426</name>
</gene>
<keyword evidence="3" id="KW-0378">Hydrolase</keyword>
<evidence type="ECO:0000256" key="2">
    <source>
        <dbReference type="ARBA" id="ARBA00022670"/>
    </source>
</evidence>
<dbReference type="Proteomes" id="UP000245535">
    <property type="component" value="Unassembled WGS sequence"/>
</dbReference>
<dbReference type="Gene3D" id="3.40.50.200">
    <property type="entry name" value="Peptidase S8/S53 domain"/>
    <property type="match status" value="1"/>
</dbReference>
<dbReference type="AlphaFoldDB" id="A0A315ZJM2"/>
<accession>A0A315ZJM2</accession>
<dbReference type="PROSITE" id="PS00138">
    <property type="entry name" value="SUBTILASE_SER"/>
    <property type="match status" value="1"/>
</dbReference>
<feature type="chain" id="PRO_5016441440" evidence="6">
    <location>
        <begin position="20"/>
        <end position="1148"/>
    </location>
</feature>
<dbReference type="InterPro" id="IPR008979">
    <property type="entry name" value="Galactose-bd-like_sf"/>
</dbReference>
<dbReference type="NCBIfam" id="TIGR04183">
    <property type="entry name" value="Por_Secre_tail"/>
    <property type="match status" value="1"/>
</dbReference>
<dbReference type="InterPro" id="IPR026444">
    <property type="entry name" value="Secre_tail"/>
</dbReference>
<keyword evidence="6" id="KW-0732">Signal</keyword>
<keyword evidence="10" id="KW-1185">Reference proteome</keyword>
<dbReference type="CDD" id="cd04842">
    <property type="entry name" value="Peptidases_S8_Kp43_protease"/>
    <property type="match status" value="1"/>
</dbReference>
<evidence type="ECO:0000259" key="7">
    <source>
        <dbReference type="Pfam" id="PF00082"/>
    </source>
</evidence>
<dbReference type="PROSITE" id="PS51892">
    <property type="entry name" value="SUBTILASE"/>
    <property type="match status" value="1"/>
</dbReference>
<feature type="signal peptide" evidence="6">
    <location>
        <begin position="1"/>
        <end position="19"/>
    </location>
</feature>
<dbReference type="OrthoDB" id="9792152at2"/>
<dbReference type="InterPro" id="IPR051048">
    <property type="entry name" value="Peptidase_S8/S53_subtilisin"/>
</dbReference>
<dbReference type="PANTHER" id="PTHR43399:SF4">
    <property type="entry name" value="CELL WALL-ASSOCIATED PROTEASE"/>
    <property type="match status" value="1"/>
</dbReference>
<dbReference type="Gene3D" id="2.60.120.380">
    <property type="match status" value="1"/>
</dbReference>
<dbReference type="InterPro" id="IPR023828">
    <property type="entry name" value="Peptidase_S8_Ser-AS"/>
</dbReference>
<dbReference type="GO" id="GO:0004252">
    <property type="term" value="F:serine-type endopeptidase activity"/>
    <property type="evidence" value="ECO:0007669"/>
    <property type="project" value="InterPro"/>
</dbReference>
<feature type="domain" description="Peptidase S8/S53" evidence="7">
    <location>
        <begin position="138"/>
        <end position="407"/>
    </location>
</feature>
<evidence type="ECO:0000313" key="9">
    <source>
        <dbReference type="EMBL" id="PWJ45028.1"/>
    </source>
</evidence>
<reference evidence="9 10" key="1">
    <citation type="submission" date="2018-03" db="EMBL/GenBank/DDBJ databases">
        <title>Genomic Encyclopedia of Archaeal and Bacterial Type Strains, Phase II (KMG-II): from individual species to whole genera.</title>
        <authorList>
            <person name="Goeker M."/>
        </authorList>
    </citation>
    <scope>NUCLEOTIDE SEQUENCE [LARGE SCALE GENOMIC DNA]</scope>
    <source>
        <strain evidence="9 10">DSM 28229</strain>
    </source>
</reference>
<dbReference type="SUPFAM" id="SSF52743">
    <property type="entry name" value="Subtilisin-like"/>
    <property type="match status" value="1"/>
</dbReference>
<dbReference type="PANTHER" id="PTHR43399">
    <property type="entry name" value="SUBTILISIN-RELATED"/>
    <property type="match status" value="1"/>
</dbReference>
<comment type="caution">
    <text evidence="5">Lacks conserved residue(s) required for the propagation of feature annotation.</text>
</comment>